<reference evidence="1" key="1">
    <citation type="submission" date="2021-04" db="EMBL/GenBank/DDBJ databases">
        <authorList>
            <consortium name="Wellcome Sanger Institute Data Sharing"/>
        </authorList>
    </citation>
    <scope>NUCLEOTIDE SEQUENCE [LARGE SCALE GENOMIC DNA]</scope>
</reference>
<dbReference type="AlphaFoldDB" id="A0A3Q1JBT5"/>
<reference evidence="1" key="3">
    <citation type="submission" date="2025-09" db="UniProtKB">
        <authorList>
            <consortium name="Ensembl"/>
        </authorList>
    </citation>
    <scope>IDENTIFICATION</scope>
</reference>
<keyword evidence="2" id="KW-1185">Reference proteome</keyword>
<dbReference type="Proteomes" id="UP000265040">
    <property type="component" value="Chromosome 15"/>
</dbReference>
<evidence type="ECO:0000313" key="1">
    <source>
        <dbReference type="Ensembl" id="ENSATEP00000028529.2"/>
    </source>
</evidence>
<organism evidence="1 2">
    <name type="scientific">Anabas testudineus</name>
    <name type="common">Climbing perch</name>
    <name type="synonym">Anthias testudineus</name>
    <dbReference type="NCBI Taxonomy" id="64144"/>
    <lineage>
        <taxon>Eukaryota</taxon>
        <taxon>Metazoa</taxon>
        <taxon>Chordata</taxon>
        <taxon>Craniata</taxon>
        <taxon>Vertebrata</taxon>
        <taxon>Euteleostomi</taxon>
        <taxon>Actinopterygii</taxon>
        <taxon>Neopterygii</taxon>
        <taxon>Teleostei</taxon>
        <taxon>Neoteleostei</taxon>
        <taxon>Acanthomorphata</taxon>
        <taxon>Anabantaria</taxon>
        <taxon>Anabantiformes</taxon>
        <taxon>Anabantoidei</taxon>
        <taxon>Anabantidae</taxon>
        <taxon>Anabas</taxon>
    </lineage>
</organism>
<protein>
    <submittedName>
        <fullName evidence="1">Uncharacterized protein</fullName>
    </submittedName>
</protein>
<dbReference type="Ensembl" id="ENSATET00000028972.2">
    <property type="protein sequence ID" value="ENSATEP00000028529.2"/>
    <property type="gene ID" value="ENSATEG00000019697.2"/>
</dbReference>
<sequence>MECLSHKQGITLIEQKTSNEFCHARSFFYQKDDCCTVLDVSCSQTPIKVKLLNQLCQIQLLVCFMSCPK</sequence>
<proteinExistence type="predicted"/>
<name>A0A3Q1JBT5_ANATE</name>
<accession>A0A3Q1JBT5</accession>
<evidence type="ECO:0000313" key="2">
    <source>
        <dbReference type="Proteomes" id="UP000265040"/>
    </source>
</evidence>
<reference evidence="1" key="2">
    <citation type="submission" date="2025-08" db="UniProtKB">
        <authorList>
            <consortium name="Ensembl"/>
        </authorList>
    </citation>
    <scope>IDENTIFICATION</scope>
</reference>
<dbReference type="InParanoid" id="A0A3Q1JBT5"/>